<name>A0A9E7SQV2_9CAUD</name>
<gene>
    <name evidence="1" type="ORF">MARCHEWKA_02160</name>
</gene>
<evidence type="ECO:0000313" key="2">
    <source>
        <dbReference type="Proteomes" id="UP001056634"/>
    </source>
</evidence>
<accession>A0A9E7SQV2</accession>
<organism evidence="1 2">
    <name type="scientific">Brevundimonas phage vB_BpoS-Marchewka</name>
    <dbReference type="NCBI Taxonomy" id="2948604"/>
    <lineage>
        <taxon>Viruses</taxon>
        <taxon>Duplodnaviria</taxon>
        <taxon>Heunggongvirae</taxon>
        <taxon>Uroviricota</taxon>
        <taxon>Caudoviricetes</taxon>
        <taxon>Jeanschmidtviridae</taxon>
        <taxon>Marchewkavirus</taxon>
        <taxon>Marchewkavirus marchewka</taxon>
    </lineage>
</organism>
<protein>
    <submittedName>
        <fullName evidence="1">Uncharacterized protein</fullName>
    </submittedName>
</protein>
<keyword evidence="2" id="KW-1185">Reference proteome</keyword>
<reference evidence="1" key="1">
    <citation type="submission" date="2022-04" db="EMBL/GenBank/DDBJ databases">
        <authorList>
            <person name="Friedrich I."/>
            <person name="Schneider D."/>
            <person name="Poehlein A."/>
            <person name="Hertel R."/>
            <person name="Daniel R."/>
        </authorList>
    </citation>
    <scope>NUCLEOTIDE SEQUENCE</scope>
</reference>
<dbReference type="EMBL" id="ON529851">
    <property type="protein sequence ID" value="UTC28728.1"/>
    <property type="molecule type" value="Genomic_DNA"/>
</dbReference>
<sequence length="100" mass="10742">MTDAPSLLNRLRAMASTLRVVDQRLFQTTIGGPTPSAALVDALTIEEAVKVLSLNRAADGPHPISATRHWMAQQLLDSNLSDAEAYGILRDSPAMDMPEG</sequence>
<evidence type="ECO:0000313" key="1">
    <source>
        <dbReference type="EMBL" id="UTC28728.1"/>
    </source>
</evidence>
<proteinExistence type="predicted"/>
<dbReference type="Proteomes" id="UP001056634">
    <property type="component" value="Segment"/>
</dbReference>